<dbReference type="AlphaFoldDB" id="A0A8B9DV98"/>
<sequence>CHHFLPWTMISLSCHIREPHVANDPARSNCAAPWHLLGRGTPRQVRGWAADRLGLEPHGKAAAQVCALTLKECPKLQNSPKTAARTAWLGSHNPQERDKPTATDRHLKARLLPPLISRVSTHLLSVDAKARIHAHLPQTHTDSHKVTKQHP</sequence>
<reference evidence="2" key="1">
    <citation type="submission" date="2025-08" db="UniProtKB">
        <authorList>
            <consortium name="Ensembl"/>
        </authorList>
    </citation>
    <scope>IDENTIFICATION</scope>
</reference>
<keyword evidence="3" id="KW-1185">Reference proteome</keyword>
<evidence type="ECO:0000256" key="1">
    <source>
        <dbReference type="SAM" id="MobiDB-lite"/>
    </source>
</evidence>
<accession>A0A8B9DV98</accession>
<evidence type="ECO:0000313" key="2">
    <source>
        <dbReference type="Ensembl" id="ENSACDP00005012359.1"/>
    </source>
</evidence>
<proteinExistence type="predicted"/>
<evidence type="ECO:0000313" key="3">
    <source>
        <dbReference type="Proteomes" id="UP000694521"/>
    </source>
</evidence>
<organism evidence="2 3">
    <name type="scientific">Anser cygnoides</name>
    <name type="common">Swan goose</name>
    <dbReference type="NCBI Taxonomy" id="8845"/>
    <lineage>
        <taxon>Eukaryota</taxon>
        <taxon>Metazoa</taxon>
        <taxon>Chordata</taxon>
        <taxon>Craniata</taxon>
        <taxon>Vertebrata</taxon>
        <taxon>Euteleostomi</taxon>
        <taxon>Archelosauria</taxon>
        <taxon>Archosauria</taxon>
        <taxon>Dinosauria</taxon>
        <taxon>Saurischia</taxon>
        <taxon>Theropoda</taxon>
        <taxon>Coelurosauria</taxon>
        <taxon>Aves</taxon>
        <taxon>Neognathae</taxon>
        <taxon>Galloanserae</taxon>
        <taxon>Anseriformes</taxon>
        <taxon>Anatidae</taxon>
        <taxon>Anserinae</taxon>
        <taxon>Anser</taxon>
    </lineage>
</organism>
<protein>
    <submittedName>
        <fullName evidence="2">Uncharacterized protein</fullName>
    </submittedName>
</protein>
<reference evidence="2" key="2">
    <citation type="submission" date="2025-09" db="UniProtKB">
        <authorList>
            <consortium name="Ensembl"/>
        </authorList>
    </citation>
    <scope>IDENTIFICATION</scope>
</reference>
<dbReference type="Ensembl" id="ENSACDT00005014915.1">
    <property type="protein sequence ID" value="ENSACDP00005012359.1"/>
    <property type="gene ID" value="ENSACDG00005009117.1"/>
</dbReference>
<feature type="compositionally biased region" description="Basic and acidic residues" evidence="1">
    <location>
        <begin position="94"/>
        <end position="103"/>
    </location>
</feature>
<name>A0A8B9DV98_ANSCY</name>
<dbReference type="Proteomes" id="UP000694521">
    <property type="component" value="Unplaced"/>
</dbReference>
<feature type="region of interest" description="Disordered" evidence="1">
    <location>
        <begin position="84"/>
        <end position="103"/>
    </location>
</feature>